<dbReference type="GO" id="GO:0004252">
    <property type="term" value="F:serine-type endopeptidase activity"/>
    <property type="evidence" value="ECO:0007669"/>
    <property type="project" value="InterPro"/>
</dbReference>
<evidence type="ECO:0000313" key="11">
    <source>
        <dbReference type="Proteomes" id="UP001143981"/>
    </source>
</evidence>
<evidence type="ECO:0000259" key="9">
    <source>
        <dbReference type="Pfam" id="PF01694"/>
    </source>
</evidence>
<feature type="transmembrane region" description="Helical" evidence="8">
    <location>
        <begin position="55"/>
        <end position="73"/>
    </location>
</feature>
<dbReference type="Proteomes" id="UP001143981">
    <property type="component" value="Unassembled WGS sequence"/>
</dbReference>
<evidence type="ECO:0000256" key="3">
    <source>
        <dbReference type="ARBA" id="ARBA00022692"/>
    </source>
</evidence>
<dbReference type="EMBL" id="JANBOI010000131">
    <property type="protein sequence ID" value="KAJ1733562.1"/>
    <property type="molecule type" value="Genomic_DNA"/>
</dbReference>
<dbReference type="SUPFAM" id="SSF144091">
    <property type="entry name" value="Rhomboid-like"/>
    <property type="match status" value="1"/>
</dbReference>
<reference evidence="10" key="1">
    <citation type="submission" date="2022-07" db="EMBL/GenBank/DDBJ databases">
        <title>Phylogenomic reconstructions and comparative analyses of Kickxellomycotina fungi.</title>
        <authorList>
            <person name="Reynolds N.K."/>
            <person name="Stajich J.E."/>
            <person name="Barry K."/>
            <person name="Grigoriev I.V."/>
            <person name="Crous P."/>
            <person name="Smith M.E."/>
        </authorList>
    </citation>
    <scope>NUCLEOTIDE SEQUENCE</scope>
    <source>
        <strain evidence="10">BCRC 34381</strain>
    </source>
</reference>
<dbReference type="InterPro" id="IPR022764">
    <property type="entry name" value="Peptidase_S54_rhomboid_dom"/>
</dbReference>
<dbReference type="Pfam" id="PF01694">
    <property type="entry name" value="Rhomboid"/>
    <property type="match status" value="1"/>
</dbReference>
<dbReference type="Gene3D" id="1.20.1540.10">
    <property type="entry name" value="Rhomboid-like"/>
    <property type="match status" value="1"/>
</dbReference>
<dbReference type="InterPro" id="IPR050925">
    <property type="entry name" value="Rhomboid_protease_S54"/>
</dbReference>
<evidence type="ECO:0000256" key="6">
    <source>
        <dbReference type="ARBA" id="ARBA00023136"/>
    </source>
</evidence>
<keyword evidence="5 8" id="KW-1133">Transmembrane helix</keyword>
<dbReference type="AlphaFoldDB" id="A0A9W8D0K0"/>
<feature type="transmembrane region" description="Helical" evidence="8">
    <location>
        <begin position="266"/>
        <end position="287"/>
    </location>
</feature>
<keyword evidence="11" id="KW-1185">Reference proteome</keyword>
<protein>
    <recommendedName>
        <fullName evidence="9">Peptidase S54 rhomboid domain-containing protein</fullName>
    </recommendedName>
</protein>
<evidence type="ECO:0000256" key="4">
    <source>
        <dbReference type="ARBA" id="ARBA00022801"/>
    </source>
</evidence>
<comment type="caution">
    <text evidence="10">The sequence shown here is derived from an EMBL/GenBank/DDBJ whole genome shotgun (WGS) entry which is preliminary data.</text>
</comment>
<evidence type="ECO:0000256" key="5">
    <source>
        <dbReference type="ARBA" id="ARBA00022989"/>
    </source>
</evidence>
<dbReference type="InterPro" id="IPR035952">
    <property type="entry name" value="Rhomboid-like_sf"/>
</dbReference>
<keyword evidence="6 8" id="KW-0472">Membrane</keyword>
<dbReference type="GO" id="GO:0006465">
    <property type="term" value="P:signal peptide processing"/>
    <property type="evidence" value="ECO:0007669"/>
    <property type="project" value="TreeGrafter"/>
</dbReference>
<dbReference type="PANTHER" id="PTHR43731">
    <property type="entry name" value="RHOMBOID PROTEASE"/>
    <property type="match status" value="1"/>
</dbReference>
<evidence type="ECO:0000256" key="7">
    <source>
        <dbReference type="SAM" id="MobiDB-lite"/>
    </source>
</evidence>
<comment type="similarity">
    <text evidence="2">Belongs to the peptidase S54 family.</text>
</comment>
<dbReference type="GO" id="GO:0016020">
    <property type="term" value="C:membrane"/>
    <property type="evidence" value="ECO:0007669"/>
    <property type="project" value="UniProtKB-SubCell"/>
</dbReference>
<feature type="transmembrane region" description="Helical" evidence="8">
    <location>
        <begin position="327"/>
        <end position="345"/>
    </location>
</feature>
<sequence>MRIRPVPAARHYAQSRYDRFRQQQQQQQYGDGSEQEQPGYGSGGTRRVLLLRPTLWVLAFVAGTYCVCASSFVDHQAKVQRRSWGIFDMVWSGSGTDDEADRVWALMSDADVQRLVGRSHSVTGESHARMLRRIARLPEWVSLEAKRTAAAFADMWYRQSRGARCVYTIAGLNAVVFGMWHVPRLLPLMMRSFLHHPRSGLSYTLLTSTFSHRELMHFAFNTLALVSFGAPVADAMGVEHFTAFYLAAGVVSGLASHHFAPLRAALILPTLGASGAVYGVVGAMMMLSPNSQMAIVFLPFLPFTISQGFPALMAYDLVGAVLGWRTMNHIAHLGGGLFGIAYLQWGTSLWSHAVGAVAGLRSRGPPAAHAALG</sequence>
<feature type="domain" description="Peptidase S54 rhomboid" evidence="9">
    <location>
        <begin position="203"/>
        <end position="342"/>
    </location>
</feature>
<keyword evidence="4" id="KW-0378">Hydrolase</keyword>
<proteinExistence type="inferred from homology"/>
<accession>A0A9W8D0K0</accession>
<comment type="subcellular location">
    <subcellularLocation>
        <location evidence="1">Membrane</location>
        <topology evidence="1">Multi-pass membrane protein</topology>
    </subcellularLocation>
</comment>
<evidence type="ECO:0000256" key="2">
    <source>
        <dbReference type="ARBA" id="ARBA00009045"/>
    </source>
</evidence>
<feature type="transmembrane region" description="Helical" evidence="8">
    <location>
        <begin position="165"/>
        <end position="182"/>
    </location>
</feature>
<dbReference type="PANTHER" id="PTHR43731:SF14">
    <property type="entry name" value="PRESENILIN-ASSOCIATED RHOMBOID-LIKE PROTEIN, MITOCHONDRIAL"/>
    <property type="match status" value="1"/>
</dbReference>
<evidence type="ECO:0000256" key="1">
    <source>
        <dbReference type="ARBA" id="ARBA00004141"/>
    </source>
</evidence>
<evidence type="ECO:0000313" key="10">
    <source>
        <dbReference type="EMBL" id="KAJ1733562.1"/>
    </source>
</evidence>
<gene>
    <name evidence="10" type="ORF">LPJ61_001505</name>
</gene>
<feature type="transmembrane region" description="Helical" evidence="8">
    <location>
        <begin position="294"/>
        <end position="315"/>
    </location>
</feature>
<feature type="region of interest" description="Disordered" evidence="7">
    <location>
        <begin position="23"/>
        <end position="42"/>
    </location>
</feature>
<evidence type="ECO:0000256" key="8">
    <source>
        <dbReference type="SAM" id="Phobius"/>
    </source>
</evidence>
<keyword evidence="3 8" id="KW-0812">Transmembrane</keyword>
<name>A0A9W8D0K0_9FUNG</name>
<feature type="compositionally biased region" description="Low complexity" evidence="7">
    <location>
        <begin position="23"/>
        <end position="37"/>
    </location>
</feature>
<dbReference type="OrthoDB" id="10260614at2759"/>
<organism evidence="10 11">
    <name type="scientific">Coemansia biformis</name>
    <dbReference type="NCBI Taxonomy" id="1286918"/>
    <lineage>
        <taxon>Eukaryota</taxon>
        <taxon>Fungi</taxon>
        <taxon>Fungi incertae sedis</taxon>
        <taxon>Zoopagomycota</taxon>
        <taxon>Kickxellomycotina</taxon>
        <taxon>Kickxellomycetes</taxon>
        <taxon>Kickxellales</taxon>
        <taxon>Kickxellaceae</taxon>
        <taxon>Coemansia</taxon>
    </lineage>
</organism>